<organism evidence="1 2">
    <name type="scientific">Holothuria leucospilota</name>
    <name type="common">Black long sea cucumber</name>
    <name type="synonym">Mertensiothuria leucospilota</name>
    <dbReference type="NCBI Taxonomy" id="206669"/>
    <lineage>
        <taxon>Eukaryota</taxon>
        <taxon>Metazoa</taxon>
        <taxon>Echinodermata</taxon>
        <taxon>Eleutherozoa</taxon>
        <taxon>Echinozoa</taxon>
        <taxon>Holothuroidea</taxon>
        <taxon>Aspidochirotacea</taxon>
        <taxon>Aspidochirotida</taxon>
        <taxon>Holothuriidae</taxon>
        <taxon>Holothuria</taxon>
    </lineage>
</organism>
<evidence type="ECO:0000313" key="2">
    <source>
        <dbReference type="Proteomes" id="UP001152320"/>
    </source>
</evidence>
<protein>
    <submittedName>
        <fullName evidence="1">Uncharacterized protein</fullName>
    </submittedName>
</protein>
<keyword evidence="2" id="KW-1185">Reference proteome</keyword>
<name>A0A9Q1C074_HOLLE</name>
<reference evidence="1" key="1">
    <citation type="submission" date="2021-10" db="EMBL/GenBank/DDBJ databases">
        <title>Tropical sea cucumber genome reveals ecological adaptation and Cuvierian tubules defense mechanism.</title>
        <authorList>
            <person name="Chen T."/>
        </authorList>
    </citation>
    <scope>NUCLEOTIDE SEQUENCE</scope>
    <source>
        <strain evidence="1">Nanhai2018</strain>
        <tissue evidence="1">Muscle</tissue>
    </source>
</reference>
<accession>A0A9Q1C074</accession>
<dbReference type="EMBL" id="JAIZAY010000009">
    <property type="protein sequence ID" value="KAJ8035825.1"/>
    <property type="molecule type" value="Genomic_DNA"/>
</dbReference>
<comment type="caution">
    <text evidence="1">The sequence shown here is derived from an EMBL/GenBank/DDBJ whole genome shotgun (WGS) entry which is preliminary data.</text>
</comment>
<gene>
    <name evidence="1" type="ORF">HOLleu_19620</name>
</gene>
<sequence length="259" mass="30193">MVVLCFDPTDVPRGRGYWKFNNSLLSDLAYIDLINSLIERYKQDPSVLNADPVFMWENLKFKIRAETIFYSKRKATQSRNYERFLISHISKLESDIFNGMAPNSQDDLENAREKLHMLYKNKLEGIIVRSRARWVEEGETNSKYFFNLEKRNRRLSTIYELLNKDGVLMNDASQILDEIRSFYTSLYSSRHCSSTPFFDNLPGFHSDLDFTSCEGYLTIEECRVALLSMTNGKSPGSDGFSIDFYKFFGLLFKTLSLVR</sequence>
<dbReference type="Proteomes" id="UP001152320">
    <property type="component" value="Chromosome 9"/>
</dbReference>
<dbReference type="OrthoDB" id="416119at2759"/>
<dbReference type="AlphaFoldDB" id="A0A9Q1C074"/>
<evidence type="ECO:0000313" key="1">
    <source>
        <dbReference type="EMBL" id="KAJ8035825.1"/>
    </source>
</evidence>
<proteinExistence type="predicted"/>